<dbReference type="CDD" id="cd22884">
    <property type="entry name" value="TOM22"/>
    <property type="match status" value="1"/>
</dbReference>
<dbReference type="PANTHER" id="PTHR12504">
    <property type="entry name" value="MITOCHONDRIAL IMPORT RECEPTOR SUBUNIT TOM22"/>
    <property type="match status" value="1"/>
</dbReference>
<evidence type="ECO:0000256" key="7">
    <source>
        <dbReference type="ARBA" id="ARBA00022927"/>
    </source>
</evidence>
<reference evidence="15" key="2">
    <citation type="submission" date="2023-11" db="UniProtKB">
        <authorList>
            <consortium name="WormBaseParasite"/>
        </authorList>
    </citation>
    <scope>IDENTIFICATION</scope>
</reference>
<keyword evidence="4" id="KW-0813">Transport</keyword>
<dbReference type="InterPro" id="IPR005683">
    <property type="entry name" value="Tom22"/>
</dbReference>
<keyword evidence="9" id="KW-0811">Translocation</keyword>
<keyword evidence="14" id="KW-1185">Reference proteome</keyword>
<dbReference type="WBParaSite" id="TREG1_122400.1">
    <property type="protein sequence ID" value="TREG1_122400.1"/>
    <property type="gene ID" value="TREG1_122400"/>
</dbReference>
<comment type="similarity">
    <text evidence="2">Belongs to the Tom22 family.</text>
</comment>
<evidence type="ECO:0000256" key="11">
    <source>
        <dbReference type="ARBA" id="ARBA00023136"/>
    </source>
</evidence>
<keyword evidence="6" id="KW-1000">Mitochondrion outer membrane</keyword>
<evidence type="ECO:0000256" key="4">
    <source>
        <dbReference type="ARBA" id="ARBA00022448"/>
    </source>
</evidence>
<dbReference type="GO" id="GO:0006886">
    <property type="term" value="P:intracellular protein transport"/>
    <property type="evidence" value="ECO:0007669"/>
    <property type="project" value="InterPro"/>
</dbReference>
<evidence type="ECO:0000256" key="13">
    <source>
        <dbReference type="SAM" id="MobiDB-lite"/>
    </source>
</evidence>
<organism evidence="14 15">
    <name type="scientific">Trichobilharzia regenti</name>
    <name type="common">Nasal bird schistosome</name>
    <dbReference type="NCBI Taxonomy" id="157069"/>
    <lineage>
        <taxon>Eukaryota</taxon>
        <taxon>Metazoa</taxon>
        <taxon>Spiralia</taxon>
        <taxon>Lophotrochozoa</taxon>
        <taxon>Platyhelminthes</taxon>
        <taxon>Trematoda</taxon>
        <taxon>Digenea</taxon>
        <taxon>Strigeidida</taxon>
        <taxon>Schistosomatoidea</taxon>
        <taxon>Schistosomatidae</taxon>
        <taxon>Trichobilharzia</taxon>
    </lineage>
</organism>
<evidence type="ECO:0000256" key="3">
    <source>
        <dbReference type="ARBA" id="ARBA00016229"/>
    </source>
</evidence>
<keyword evidence="10" id="KW-0496">Mitochondrion</keyword>
<dbReference type="Pfam" id="PF04281">
    <property type="entry name" value="Tom22"/>
    <property type="match status" value="1"/>
</dbReference>
<keyword evidence="8" id="KW-1133">Transmembrane helix</keyword>
<name>A0A183W5X2_TRIRE</name>
<dbReference type="OrthoDB" id="10016939at2759"/>
<dbReference type="Proteomes" id="UP000050795">
    <property type="component" value="Unassembled WGS sequence"/>
</dbReference>
<protein>
    <recommendedName>
        <fullName evidence="3">Mitochondrial import receptor subunit TOM22 homolog</fullName>
    </recommendedName>
</protein>
<feature type="region of interest" description="Disordered" evidence="13">
    <location>
        <begin position="1"/>
        <end position="56"/>
    </location>
</feature>
<dbReference type="AlphaFoldDB" id="A0A183W5X2"/>
<evidence type="ECO:0000256" key="12">
    <source>
        <dbReference type="ARBA" id="ARBA00023170"/>
    </source>
</evidence>
<evidence type="ECO:0000256" key="6">
    <source>
        <dbReference type="ARBA" id="ARBA00022787"/>
    </source>
</evidence>
<keyword evidence="11" id="KW-0472">Membrane</keyword>
<keyword evidence="12" id="KW-0675">Receptor</keyword>
<reference evidence="14" key="1">
    <citation type="submission" date="2022-06" db="EMBL/GenBank/DDBJ databases">
        <authorList>
            <person name="Berger JAMES D."/>
            <person name="Berger JAMES D."/>
        </authorList>
    </citation>
    <scope>NUCLEOTIDE SEQUENCE [LARGE SCALE GENOMIC DNA]</scope>
</reference>
<dbReference type="GO" id="GO:0005741">
    <property type="term" value="C:mitochondrial outer membrane"/>
    <property type="evidence" value="ECO:0007669"/>
    <property type="project" value="UniProtKB-SubCell"/>
</dbReference>
<evidence type="ECO:0000256" key="5">
    <source>
        <dbReference type="ARBA" id="ARBA00022692"/>
    </source>
</evidence>
<comment type="subcellular location">
    <subcellularLocation>
        <location evidence="1">Mitochondrion outer membrane</location>
        <topology evidence="1">Single-pass membrane protein</topology>
    </subcellularLocation>
</comment>
<evidence type="ECO:0000256" key="2">
    <source>
        <dbReference type="ARBA" id="ARBA00009874"/>
    </source>
</evidence>
<evidence type="ECO:0000256" key="10">
    <source>
        <dbReference type="ARBA" id="ARBA00023128"/>
    </source>
</evidence>
<evidence type="ECO:0000256" key="9">
    <source>
        <dbReference type="ARBA" id="ARBA00023010"/>
    </source>
</evidence>
<evidence type="ECO:0000313" key="15">
    <source>
        <dbReference type="WBParaSite" id="TREG1_122400.1"/>
    </source>
</evidence>
<evidence type="ECO:0000256" key="8">
    <source>
        <dbReference type="ARBA" id="ARBA00022989"/>
    </source>
</evidence>
<sequence>MDFKESSDLTVLPAPDYSAETLDLTTSDSESKPVLSPSNHHQSKETIKSTPKTHSEVIPYTKNMNEIGDVPDDNEDFDIEDESVAERLIGLTEMFPEPVRHAASVLFEAATSGIESAYSISRSVTWFLASTATLCFLPLILELERVQTEEQEAVQQRTMMLGPRAAGGGSGLAGFTASVPHLTSMEPK</sequence>
<keyword evidence="7" id="KW-0653">Protein transport</keyword>
<proteinExistence type="inferred from homology"/>
<dbReference type="PANTHER" id="PTHR12504:SF0">
    <property type="entry name" value="MITOCHONDRIAL IMPORT RECEPTOR SUBUNIT TOM22 HOMOLOG"/>
    <property type="match status" value="1"/>
</dbReference>
<evidence type="ECO:0000256" key="1">
    <source>
        <dbReference type="ARBA" id="ARBA00004572"/>
    </source>
</evidence>
<evidence type="ECO:0000313" key="14">
    <source>
        <dbReference type="Proteomes" id="UP000050795"/>
    </source>
</evidence>
<keyword evidence="5" id="KW-0812">Transmembrane</keyword>
<accession>A0A183W5X2</accession>